<name>A0A4R3VWX8_9SPHI</name>
<gene>
    <name evidence="3" type="ORF">EDC17_101713</name>
</gene>
<dbReference type="InterPro" id="IPR002560">
    <property type="entry name" value="Transposase_DDE"/>
</dbReference>
<dbReference type="EMBL" id="SMBZ01000017">
    <property type="protein sequence ID" value="TCV14056.1"/>
    <property type="molecule type" value="Genomic_DNA"/>
</dbReference>
<evidence type="ECO:0000256" key="1">
    <source>
        <dbReference type="SAM" id="Phobius"/>
    </source>
</evidence>
<feature type="transmembrane region" description="Helical" evidence="1">
    <location>
        <begin position="100"/>
        <end position="118"/>
    </location>
</feature>
<keyword evidence="1" id="KW-1133">Transmembrane helix</keyword>
<comment type="caution">
    <text evidence="3">The sequence shown here is derived from an EMBL/GenBank/DDBJ whole genome shotgun (WGS) entry which is preliminary data.</text>
</comment>
<accession>A0A4R3VWX8</accession>
<dbReference type="AlphaFoldDB" id="A0A4R3VWX8"/>
<evidence type="ECO:0000313" key="4">
    <source>
        <dbReference type="Proteomes" id="UP000295197"/>
    </source>
</evidence>
<evidence type="ECO:0000313" key="3">
    <source>
        <dbReference type="EMBL" id="TCV14056.1"/>
    </source>
</evidence>
<feature type="domain" description="Transposase IS204/IS1001/IS1096/IS1165 DDE" evidence="2">
    <location>
        <begin position="3"/>
        <end position="87"/>
    </location>
</feature>
<organism evidence="3 4">
    <name type="scientific">Sphingobacterium alimentarium</name>
    <dbReference type="NCBI Taxonomy" id="797292"/>
    <lineage>
        <taxon>Bacteria</taxon>
        <taxon>Pseudomonadati</taxon>
        <taxon>Bacteroidota</taxon>
        <taxon>Sphingobacteriia</taxon>
        <taxon>Sphingobacteriales</taxon>
        <taxon>Sphingobacteriaceae</taxon>
        <taxon>Sphingobacterium</taxon>
    </lineage>
</organism>
<evidence type="ECO:0000259" key="2">
    <source>
        <dbReference type="Pfam" id="PF01610"/>
    </source>
</evidence>
<sequence length="124" mass="14523">MVKGTVSEKVISILEQVPIRIRKKVKEVTLDLAPTMERIARRTFPYAKLVSDRFHVQQLAGDAVQQLRIEYRWEAIDQENKVMLKSYTVFFAALSMKTPWIGFCVAFGTWFLFLWITTKTCIKY</sequence>
<keyword evidence="1" id="KW-0472">Membrane</keyword>
<keyword evidence="4" id="KW-1185">Reference proteome</keyword>
<proteinExistence type="predicted"/>
<protein>
    <submittedName>
        <fullName evidence="3">Transposase</fullName>
    </submittedName>
</protein>
<keyword evidence="1" id="KW-0812">Transmembrane</keyword>
<dbReference type="Pfam" id="PF01610">
    <property type="entry name" value="DDE_Tnp_ISL3"/>
    <property type="match status" value="1"/>
</dbReference>
<dbReference type="Proteomes" id="UP000295197">
    <property type="component" value="Unassembled WGS sequence"/>
</dbReference>
<reference evidence="3 4" key="1">
    <citation type="submission" date="2019-03" db="EMBL/GenBank/DDBJ databases">
        <title>Genomic Encyclopedia of Type Strains, Phase IV (KMG-IV): sequencing the most valuable type-strain genomes for metagenomic binning, comparative biology and taxonomic classification.</title>
        <authorList>
            <person name="Goeker M."/>
        </authorList>
    </citation>
    <scope>NUCLEOTIDE SEQUENCE [LARGE SCALE GENOMIC DNA]</scope>
    <source>
        <strain evidence="3 4">DSM 22362</strain>
    </source>
</reference>